<keyword evidence="2" id="KW-1185">Reference proteome</keyword>
<gene>
    <name evidence="1" type="ORF">AYBTSS11_LOCUS12236</name>
</gene>
<evidence type="ECO:0000313" key="1">
    <source>
        <dbReference type="EMBL" id="CAJ1946631.1"/>
    </source>
</evidence>
<accession>A0AA86VXZ7</accession>
<dbReference type="AlphaFoldDB" id="A0AA86VXZ7"/>
<proteinExistence type="predicted"/>
<organism evidence="1 2">
    <name type="scientific">Sphenostylis stenocarpa</name>
    <dbReference type="NCBI Taxonomy" id="92480"/>
    <lineage>
        <taxon>Eukaryota</taxon>
        <taxon>Viridiplantae</taxon>
        <taxon>Streptophyta</taxon>
        <taxon>Embryophyta</taxon>
        <taxon>Tracheophyta</taxon>
        <taxon>Spermatophyta</taxon>
        <taxon>Magnoliopsida</taxon>
        <taxon>eudicotyledons</taxon>
        <taxon>Gunneridae</taxon>
        <taxon>Pentapetalae</taxon>
        <taxon>rosids</taxon>
        <taxon>fabids</taxon>
        <taxon>Fabales</taxon>
        <taxon>Fabaceae</taxon>
        <taxon>Papilionoideae</taxon>
        <taxon>50 kb inversion clade</taxon>
        <taxon>NPAAA clade</taxon>
        <taxon>indigoferoid/millettioid clade</taxon>
        <taxon>Phaseoleae</taxon>
        <taxon>Sphenostylis</taxon>
    </lineage>
</organism>
<dbReference type="EMBL" id="OY731401">
    <property type="protein sequence ID" value="CAJ1946631.1"/>
    <property type="molecule type" value="Genomic_DNA"/>
</dbReference>
<name>A0AA86VXZ7_9FABA</name>
<evidence type="ECO:0000313" key="2">
    <source>
        <dbReference type="Proteomes" id="UP001189624"/>
    </source>
</evidence>
<reference evidence="1" key="1">
    <citation type="submission" date="2023-10" db="EMBL/GenBank/DDBJ databases">
        <authorList>
            <person name="Domelevo Entfellner J.-B."/>
        </authorList>
    </citation>
    <scope>NUCLEOTIDE SEQUENCE</scope>
</reference>
<dbReference type="Proteomes" id="UP001189624">
    <property type="component" value="Chromosome 4"/>
</dbReference>
<dbReference type="Gramene" id="rna-AYBTSS11_LOCUS12236">
    <property type="protein sequence ID" value="CAJ1946631.1"/>
    <property type="gene ID" value="gene-AYBTSS11_LOCUS12236"/>
</dbReference>
<sequence>MELGQSPVAGLKQYDKGWADQFYALYPAGTELLTDTTKLHLETASKLKSEVRLSTASWRNTSSVKGSRHMLIMRYDAHMHAYDA</sequence>
<protein>
    <submittedName>
        <fullName evidence="1">Uncharacterized protein</fullName>
    </submittedName>
</protein>